<dbReference type="eggNOG" id="ENOG502T22D">
    <property type="taxonomic scope" value="Eukaryota"/>
</dbReference>
<dbReference type="Bgee" id="ENSGACG00000002207">
    <property type="expression patterns" value="Expressed in spleen and 7 other cell types or tissues"/>
</dbReference>
<reference evidence="1" key="1">
    <citation type="submission" date="2006-01" db="EMBL/GenBank/DDBJ databases">
        <authorList>
            <person name="Lindblad-Toh K."/>
            <person name="Mauceli E."/>
            <person name="Grabherr M."/>
            <person name="Chang J.L."/>
            <person name="Lander E.S."/>
        </authorList>
    </citation>
    <scope>NUCLEOTIDE SEQUENCE [LARGE SCALE GENOMIC DNA]</scope>
</reference>
<protein>
    <submittedName>
        <fullName evidence="1">Uncharacterized protein</fullName>
    </submittedName>
</protein>
<reference evidence="1" key="2">
    <citation type="submission" date="2024-04" db="UniProtKB">
        <authorList>
            <consortium name="Ensembl"/>
        </authorList>
    </citation>
    <scope>IDENTIFICATION</scope>
</reference>
<dbReference type="Ensembl" id="ENSGACT00000002874.1">
    <property type="protein sequence ID" value="ENSGACP00000002864.1"/>
    <property type="gene ID" value="ENSGACG00000002207.1"/>
</dbReference>
<name>G3NC15_GASAC</name>
<dbReference type="STRING" id="69293.ENSGACP00000002864"/>
<organism evidence="1">
    <name type="scientific">Gasterosteus aculeatus</name>
    <name type="common">Three-spined stickleback</name>
    <dbReference type="NCBI Taxonomy" id="69293"/>
    <lineage>
        <taxon>Eukaryota</taxon>
        <taxon>Metazoa</taxon>
        <taxon>Chordata</taxon>
        <taxon>Craniata</taxon>
        <taxon>Vertebrata</taxon>
        <taxon>Euteleostomi</taxon>
        <taxon>Actinopterygii</taxon>
        <taxon>Neopterygii</taxon>
        <taxon>Teleostei</taxon>
        <taxon>Neoteleostei</taxon>
        <taxon>Acanthomorphata</taxon>
        <taxon>Eupercaria</taxon>
        <taxon>Perciformes</taxon>
        <taxon>Cottioidei</taxon>
        <taxon>Gasterosteales</taxon>
        <taxon>Gasterosteidae</taxon>
        <taxon>Gasterosteus</taxon>
    </lineage>
</organism>
<dbReference type="AlphaFoldDB" id="G3NC15"/>
<accession>G3NC15</accession>
<sequence length="107" mass="11157">ATRRQGPEPEPKPGIKRFSECGAEGVEVDQCVRGDSVEGQRASRTVHIHCYSTRGGGGGGGGGDESYCLIVTDIVTSIRASQTPGLIIVSKQTVSTVSFPPDSSVTH</sequence>
<evidence type="ECO:0000313" key="1">
    <source>
        <dbReference type="Ensembl" id="ENSGACP00000002864.1"/>
    </source>
</evidence>
<dbReference type="InParanoid" id="G3NC15"/>
<proteinExistence type="predicted"/>